<evidence type="ECO:0000313" key="8">
    <source>
        <dbReference type="Proteomes" id="UP000515121"/>
    </source>
</evidence>
<dbReference type="RefSeq" id="XP_022759664.1">
    <property type="nucleotide sequence ID" value="XM_022903929.1"/>
</dbReference>
<evidence type="ECO:0000256" key="4">
    <source>
        <dbReference type="ARBA" id="ARBA00022771"/>
    </source>
</evidence>
<evidence type="ECO:0000256" key="6">
    <source>
        <dbReference type="PROSITE-ProRule" id="PRU00175"/>
    </source>
</evidence>
<keyword evidence="3" id="KW-0479">Metal-binding</keyword>
<name>A0A6P6A3U3_DURZI</name>
<dbReference type="SUPFAM" id="SSF57850">
    <property type="entry name" value="RING/U-box"/>
    <property type="match status" value="1"/>
</dbReference>
<evidence type="ECO:0000256" key="5">
    <source>
        <dbReference type="ARBA" id="ARBA00022833"/>
    </source>
</evidence>
<dbReference type="SMART" id="SM00184">
    <property type="entry name" value="RING"/>
    <property type="match status" value="1"/>
</dbReference>
<dbReference type="PANTHER" id="PTHR15710">
    <property type="entry name" value="E3 UBIQUITIN-PROTEIN LIGASE PRAJA"/>
    <property type="match status" value="1"/>
</dbReference>
<dbReference type="OrthoDB" id="3365801at2759"/>
<dbReference type="PANTHER" id="PTHR15710:SF59">
    <property type="entry name" value="E3 UBIQUITIN-PROTEIN LIGASE SDIR1-LIKE"/>
    <property type="match status" value="1"/>
</dbReference>
<evidence type="ECO:0000256" key="1">
    <source>
        <dbReference type="ARBA" id="ARBA00000900"/>
    </source>
</evidence>
<dbReference type="GeneID" id="111306027"/>
<dbReference type="Gene3D" id="3.30.40.10">
    <property type="entry name" value="Zinc/RING finger domain, C3HC4 (zinc finger)"/>
    <property type="match status" value="1"/>
</dbReference>
<evidence type="ECO:0000259" key="7">
    <source>
        <dbReference type="PROSITE" id="PS50089"/>
    </source>
</evidence>
<gene>
    <name evidence="9" type="primary">LOC111306027</name>
</gene>
<proteinExistence type="predicted"/>
<dbReference type="GO" id="GO:0061630">
    <property type="term" value="F:ubiquitin protein ligase activity"/>
    <property type="evidence" value="ECO:0007669"/>
    <property type="project" value="UniProtKB-EC"/>
</dbReference>
<feature type="domain" description="RING-type" evidence="7">
    <location>
        <begin position="174"/>
        <end position="216"/>
    </location>
</feature>
<evidence type="ECO:0000256" key="3">
    <source>
        <dbReference type="ARBA" id="ARBA00022723"/>
    </source>
</evidence>
<dbReference type="InterPro" id="IPR001841">
    <property type="entry name" value="Znf_RING"/>
</dbReference>
<dbReference type="Pfam" id="PF13639">
    <property type="entry name" value="zf-RING_2"/>
    <property type="match status" value="1"/>
</dbReference>
<dbReference type="InterPro" id="IPR011016">
    <property type="entry name" value="Znf_RING-CH"/>
</dbReference>
<keyword evidence="8" id="KW-1185">Reference proteome</keyword>
<dbReference type="KEGG" id="dzi:111306027"/>
<keyword evidence="4 6" id="KW-0863">Zinc-finger</keyword>
<dbReference type="SMART" id="SM00744">
    <property type="entry name" value="RINGv"/>
    <property type="match status" value="1"/>
</dbReference>
<dbReference type="PROSITE" id="PS50089">
    <property type="entry name" value="ZF_RING_2"/>
    <property type="match status" value="1"/>
</dbReference>
<dbReference type="AlphaFoldDB" id="A0A6P6A3U3"/>
<dbReference type="EC" id="2.3.2.27" evidence="2"/>
<reference evidence="9" key="1">
    <citation type="submission" date="2025-08" db="UniProtKB">
        <authorList>
            <consortium name="RefSeq"/>
        </authorList>
    </citation>
    <scope>IDENTIFICATION</scope>
    <source>
        <tissue evidence="9">Fruit stalk</tissue>
    </source>
</reference>
<accession>A0A6P6A3U3</accession>
<evidence type="ECO:0000256" key="2">
    <source>
        <dbReference type="ARBA" id="ARBA00012483"/>
    </source>
</evidence>
<organism evidence="8 9">
    <name type="scientific">Durio zibethinus</name>
    <name type="common">Durian</name>
    <dbReference type="NCBI Taxonomy" id="66656"/>
    <lineage>
        <taxon>Eukaryota</taxon>
        <taxon>Viridiplantae</taxon>
        <taxon>Streptophyta</taxon>
        <taxon>Embryophyta</taxon>
        <taxon>Tracheophyta</taxon>
        <taxon>Spermatophyta</taxon>
        <taxon>Magnoliopsida</taxon>
        <taxon>eudicotyledons</taxon>
        <taxon>Gunneridae</taxon>
        <taxon>Pentapetalae</taxon>
        <taxon>rosids</taxon>
        <taxon>malvids</taxon>
        <taxon>Malvales</taxon>
        <taxon>Malvaceae</taxon>
        <taxon>Helicteroideae</taxon>
        <taxon>Durio</taxon>
    </lineage>
</organism>
<evidence type="ECO:0000313" key="9">
    <source>
        <dbReference type="RefSeq" id="XP_022759664.1"/>
    </source>
</evidence>
<dbReference type="InterPro" id="IPR013083">
    <property type="entry name" value="Znf_RING/FYVE/PHD"/>
</dbReference>
<keyword evidence="5" id="KW-0862">Zinc</keyword>
<protein>
    <recommendedName>
        <fullName evidence="2">RING-type E3 ubiquitin transferase</fullName>
        <ecNumber evidence="2">2.3.2.27</ecNumber>
    </recommendedName>
</protein>
<sequence length="225" mass="25717">MLELYNVWQQDEGVYYEPDQEVQAFQQVRFSIQIHRLLKDNNGRVRERVVEFQDDGFWIRSELFSSVDLFVYIAGCLNQAGIHSLDIEQVLIGTFSEITLILNKEENSKVCVVPIMLCVYKWERWEDAAEAEDMAVEEAMAATALKPVPATKESIQALRKVKLGDIPCVSREICVICLEELSLQAMDLTSMPCAHLFHGNCIVKWLNTSHLCPLCRFPMPTCANQ</sequence>
<dbReference type="Proteomes" id="UP000515121">
    <property type="component" value="Unplaced"/>
</dbReference>
<dbReference type="GO" id="GO:0008270">
    <property type="term" value="F:zinc ion binding"/>
    <property type="evidence" value="ECO:0007669"/>
    <property type="project" value="UniProtKB-KW"/>
</dbReference>
<comment type="catalytic activity">
    <reaction evidence="1">
        <text>S-ubiquitinyl-[E2 ubiquitin-conjugating enzyme]-L-cysteine + [acceptor protein]-L-lysine = [E2 ubiquitin-conjugating enzyme]-L-cysteine + N(6)-ubiquitinyl-[acceptor protein]-L-lysine.</text>
        <dbReference type="EC" id="2.3.2.27"/>
    </reaction>
</comment>
<dbReference type="GO" id="GO:0005737">
    <property type="term" value="C:cytoplasm"/>
    <property type="evidence" value="ECO:0007669"/>
    <property type="project" value="TreeGrafter"/>
</dbReference>
<dbReference type="GO" id="GO:0016567">
    <property type="term" value="P:protein ubiquitination"/>
    <property type="evidence" value="ECO:0007669"/>
    <property type="project" value="TreeGrafter"/>
</dbReference>